<dbReference type="EMBL" id="JACOON010000003">
    <property type="protein sequence ID" value="MBC5648149.1"/>
    <property type="molecule type" value="Genomic_DNA"/>
</dbReference>
<organism evidence="2 3">
    <name type="scientific">Christensenella tenuis</name>
    <dbReference type="NCBI Taxonomy" id="2763033"/>
    <lineage>
        <taxon>Bacteria</taxon>
        <taxon>Bacillati</taxon>
        <taxon>Bacillota</taxon>
        <taxon>Clostridia</taxon>
        <taxon>Christensenellales</taxon>
        <taxon>Christensenellaceae</taxon>
        <taxon>Christensenella</taxon>
    </lineage>
</organism>
<gene>
    <name evidence="2" type="ORF">H8S18_07340</name>
</gene>
<keyword evidence="1" id="KW-1133">Transmembrane helix</keyword>
<keyword evidence="1" id="KW-0812">Transmembrane</keyword>
<feature type="transmembrane region" description="Helical" evidence="1">
    <location>
        <begin position="13"/>
        <end position="37"/>
    </location>
</feature>
<accession>A0ABR7EEE8</accession>
<protein>
    <submittedName>
        <fullName evidence="2">Glutamyl-tRNA amidotransferase</fullName>
    </submittedName>
</protein>
<sequence>MDPLEAMNNLVEFILSIVTVVGVIALIWGGVQLALALKSQDASQRTNAILFLAGGAIMVGIRFVLDAIGVAV</sequence>
<keyword evidence="3" id="KW-1185">Reference proteome</keyword>
<evidence type="ECO:0000256" key="1">
    <source>
        <dbReference type="SAM" id="Phobius"/>
    </source>
</evidence>
<keyword evidence="1" id="KW-0472">Membrane</keyword>
<evidence type="ECO:0000313" key="2">
    <source>
        <dbReference type="EMBL" id="MBC5648149.1"/>
    </source>
</evidence>
<proteinExistence type="predicted"/>
<reference evidence="2 3" key="1">
    <citation type="submission" date="2020-08" db="EMBL/GenBank/DDBJ databases">
        <title>Genome public.</title>
        <authorList>
            <person name="Liu C."/>
            <person name="Sun Q."/>
        </authorList>
    </citation>
    <scope>NUCLEOTIDE SEQUENCE [LARGE SCALE GENOMIC DNA]</scope>
    <source>
        <strain evidence="2 3">NSJ-35</strain>
    </source>
</reference>
<evidence type="ECO:0000313" key="3">
    <source>
        <dbReference type="Proteomes" id="UP000606889"/>
    </source>
</evidence>
<comment type="caution">
    <text evidence="2">The sequence shown here is derived from an EMBL/GenBank/DDBJ whole genome shotgun (WGS) entry which is preliminary data.</text>
</comment>
<name>A0ABR7EEE8_9FIRM</name>
<dbReference type="Proteomes" id="UP000606889">
    <property type="component" value="Unassembled WGS sequence"/>
</dbReference>
<feature type="transmembrane region" description="Helical" evidence="1">
    <location>
        <begin position="49"/>
        <end position="71"/>
    </location>
</feature>